<evidence type="ECO:0000313" key="2">
    <source>
        <dbReference type="Proteomes" id="UP001302602"/>
    </source>
</evidence>
<proteinExistence type="predicted"/>
<dbReference type="EMBL" id="MU853226">
    <property type="protein sequence ID" value="KAK4124772.1"/>
    <property type="molecule type" value="Genomic_DNA"/>
</dbReference>
<reference evidence="1" key="2">
    <citation type="submission" date="2023-05" db="EMBL/GenBank/DDBJ databases">
        <authorList>
            <consortium name="Lawrence Berkeley National Laboratory"/>
            <person name="Steindorff A."/>
            <person name="Hensen N."/>
            <person name="Bonometti L."/>
            <person name="Westerberg I."/>
            <person name="Brannstrom I.O."/>
            <person name="Guillou S."/>
            <person name="Cros-Aarteil S."/>
            <person name="Calhoun S."/>
            <person name="Haridas S."/>
            <person name="Kuo A."/>
            <person name="Mondo S."/>
            <person name="Pangilinan J."/>
            <person name="Riley R."/>
            <person name="Labutti K."/>
            <person name="Andreopoulos B."/>
            <person name="Lipzen A."/>
            <person name="Chen C."/>
            <person name="Yanf M."/>
            <person name="Daum C."/>
            <person name="Ng V."/>
            <person name="Clum A."/>
            <person name="Ohm R."/>
            <person name="Martin F."/>
            <person name="Silar P."/>
            <person name="Natvig D."/>
            <person name="Lalanne C."/>
            <person name="Gautier V."/>
            <person name="Ament-Velasquez S.L."/>
            <person name="Kruys A."/>
            <person name="Hutchinson M.I."/>
            <person name="Powell A.J."/>
            <person name="Barry K."/>
            <person name="Miller A.N."/>
            <person name="Grigoriev I.V."/>
            <person name="Debuchy R."/>
            <person name="Gladieux P."/>
            <person name="Thoren M.H."/>
            <person name="Johannesson H."/>
        </authorList>
    </citation>
    <scope>NUCLEOTIDE SEQUENCE</scope>
    <source>
        <strain evidence="1">CBS 731.68</strain>
    </source>
</reference>
<dbReference type="RefSeq" id="XP_062648543.1">
    <property type="nucleotide sequence ID" value="XM_062786868.1"/>
</dbReference>
<dbReference type="AlphaFoldDB" id="A0AAN6U1L3"/>
<reference evidence="1" key="1">
    <citation type="journal article" date="2023" name="Mol. Phylogenet. Evol.">
        <title>Genome-scale phylogeny and comparative genomics of the fungal order Sordariales.</title>
        <authorList>
            <person name="Hensen N."/>
            <person name="Bonometti L."/>
            <person name="Westerberg I."/>
            <person name="Brannstrom I.O."/>
            <person name="Guillou S."/>
            <person name="Cros-Aarteil S."/>
            <person name="Calhoun S."/>
            <person name="Haridas S."/>
            <person name="Kuo A."/>
            <person name="Mondo S."/>
            <person name="Pangilinan J."/>
            <person name="Riley R."/>
            <person name="LaButti K."/>
            <person name="Andreopoulos B."/>
            <person name="Lipzen A."/>
            <person name="Chen C."/>
            <person name="Yan M."/>
            <person name="Daum C."/>
            <person name="Ng V."/>
            <person name="Clum A."/>
            <person name="Steindorff A."/>
            <person name="Ohm R.A."/>
            <person name="Martin F."/>
            <person name="Silar P."/>
            <person name="Natvig D.O."/>
            <person name="Lalanne C."/>
            <person name="Gautier V."/>
            <person name="Ament-Velasquez S.L."/>
            <person name="Kruys A."/>
            <person name="Hutchinson M.I."/>
            <person name="Powell A.J."/>
            <person name="Barry K."/>
            <person name="Miller A.N."/>
            <person name="Grigoriev I.V."/>
            <person name="Debuchy R."/>
            <person name="Gladieux P."/>
            <person name="Hiltunen Thoren M."/>
            <person name="Johannesson H."/>
        </authorList>
    </citation>
    <scope>NUCLEOTIDE SEQUENCE</scope>
    <source>
        <strain evidence="1">CBS 731.68</strain>
    </source>
</reference>
<organism evidence="1 2">
    <name type="scientific">Parathielavia appendiculata</name>
    <dbReference type="NCBI Taxonomy" id="2587402"/>
    <lineage>
        <taxon>Eukaryota</taxon>
        <taxon>Fungi</taxon>
        <taxon>Dikarya</taxon>
        <taxon>Ascomycota</taxon>
        <taxon>Pezizomycotina</taxon>
        <taxon>Sordariomycetes</taxon>
        <taxon>Sordariomycetidae</taxon>
        <taxon>Sordariales</taxon>
        <taxon>Chaetomiaceae</taxon>
        <taxon>Parathielavia</taxon>
    </lineage>
</organism>
<comment type="caution">
    <text evidence="1">The sequence shown here is derived from an EMBL/GenBank/DDBJ whole genome shotgun (WGS) entry which is preliminary data.</text>
</comment>
<gene>
    <name evidence="1" type="ORF">N657DRAFT_332559</name>
</gene>
<sequence>MSQHRNLLPSIIELPFSTTSNSIPSHPIKLLNNFCTAIPLDMFPALSAQEFIPAIGSGTTAHPIKVPLDIGQIAPLEVQWTSLLDLAEGINPAGVEGRGQELLLRGILLLLLSERDRNGRGGGRLLLGRFGVGRDTAVLAIAEEEDVRVNLILRVGVRVFGEGCSSNCGSGAGCRLFHACDALVLVFSREAEIRIDFLIILLKNGLLTFLWAQRGDAPEPLEVGDGYLLDGGEETGFP</sequence>
<protein>
    <submittedName>
        <fullName evidence="1">Uncharacterized protein</fullName>
    </submittedName>
</protein>
<accession>A0AAN6U1L3</accession>
<keyword evidence="2" id="KW-1185">Reference proteome</keyword>
<dbReference type="Proteomes" id="UP001302602">
    <property type="component" value="Unassembled WGS sequence"/>
</dbReference>
<evidence type="ECO:0000313" key="1">
    <source>
        <dbReference type="EMBL" id="KAK4124772.1"/>
    </source>
</evidence>
<dbReference type="GeneID" id="87823638"/>
<name>A0AAN6U1L3_9PEZI</name>